<reference evidence="1 2" key="1">
    <citation type="submission" date="2016-07" db="EMBL/GenBank/DDBJ databases">
        <title>Pervasive Adenine N6-methylation of Active Genes in Fungi.</title>
        <authorList>
            <consortium name="DOE Joint Genome Institute"/>
            <person name="Mondo S.J."/>
            <person name="Dannebaum R.O."/>
            <person name="Kuo R.C."/>
            <person name="Labutti K."/>
            <person name="Haridas S."/>
            <person name="Kuo A."/>
            <person name="Salamov A."/>
            <person name="Ahrendt S.R."/>
            <person name="Lipzen A."/>
            <person name="Sullivan W."/>
            <person name="Andreopoulos W.B."/>
            <person name="Clum A."/>
            <person name="Lindquist E."/>
            <person name="Daum C."/>
            <person name="Ramamoorthy G.K."/>
            <person name="Gryganskyi A."/>
            <person name="Culley D."/>
            <person name="Magnuson J.K."/>
            <person name="James T.Y."/>
            <person name="O'Malley M.A."/>
            <person name="Stajich J.E."/>
            <person name="Spatafora J.W."/>
            <person name="Visel A."/>
            <person name="Grigoriev I.V."/>
        </authorList>
    </citation>
    <scope>NUCLEOTIDE SEQUENCE [LARGE SCALE GENOMIC DNA]</scope>
    <source>
        <strain evidence="1 2">68-887.2</strain>
    </source>
</reference>
<dbReference type="Proteomes" id="UP000193986">
    <property type="component" value="Unassembled WGS sequence"/>
</dbReference>
<dbReference type="AlphaFoldDB" id="A0A1Y2B6Z5"/>
<keyword evidence="2" id="KW-1185">Reference proteome</keyword>
<evidence type="ECO:0000313" key="1">
    <source>
        <dbReference type="EMBL" id="ORY30611.1"/>
    </source>
</evidence>
<name>A0A1Y2B6Z5_9TREE</name>
<dbReference type="OrthoDB" id="2150604at2759"/>
<dbReference type="EMBL" id="MCFC01000019">
    <property type="protein sequence ID" value="ORY30611.1"/>
    <property type="molecule type" value="Genomic_DNA"/>
</dbReference>
<sequence>MSTLSTRELSLHERFSITRRNCGFPHGLTFIFSYSSESSVPTYTQLCSRVEELQKHFPLLWARVIDSKTKNPKFQARQRPWRGEEIVSQATYTVKDDKDLEMERILYESSAGMDKLDDQLDPLWKISILRPQQEEQDSTGSRSYITVAGMHELVDGRGLMNLSLAVVDPGLDISQLPYETIDTIPLLEDTISLKPSLTHLLPVVLRAIVLPRLPYFIQNVFKEITPWPANLIKARPTESPFDLSLLAISPDLVSGLKKAGKSHNVPALHATLQIAYLVAIWAKFENELNPFVLGMATPLAERNPKLSHAYCTANYVSSYSETIVPSSSKSFWQTASELSTTLRSDAGRAAARYSMGMLAYIPDGEQDPSKKETNRPTGWESFFLQGAEGPTPYSIALNMSNLGYIKLPQGCDDAVWGQMASPFGPAFAVDVLGHEAGLKFVTIWRDGSAIDRTQVKEVETVFKKVLERLADEDWNDLTFGGLVA</sequence>
<evidence type="ECO:0008006" key="3">
    <source>
        <dbReference type="Google" id="ProtNLM"/>
    </source>
</evidence>
<dbReference type="InParanoid" id="A0A1Y2B6Z5"/>
<dbReference type="STRING" id="71784.A0A1Y2B6Z5"/>
<gene>
    <name evidence="1" type="ORF">BCR39DRAFT_494579</name>
</gene>
<evidence type="ECO:0000313" key="2">
    <source>
        <dbReference type="Proteomes" id="UP000193986"/>
    </source>
</evidence>
<comment type="caution">
    <text evidence="1">The sequence shown here is derived from an EMBL/GenBank/DDBJ whole genome shotgun (WGS) entry which is preliminary data.</text>
</comment>
<dbReference type="PANTHER" id="PTHR28037:SF1">
    <property type="entry name" value="ALCOHOL O-ACETYLTRANSFERASE 1-RELATED"/>
    <property type="match status" value="1"/>
</dbReference>
<protein>
    <recommendedName>
        <fullName evidence="3">Alcohol acetyltransferase</fullName>
    </recommendedName>
</protein>
<dbReference type="InterPro" id="IPR052058">
    <property type="entry name" value="Alcohol_O-acetyltransferase"/>
</dbReference>
<dbReference type="PANTHER" id="PTHR28037">
    <property type="entry name" value="ALCOHOL O-ACETYLTRANSFERASE 1-RELATED"/>
    <property type="match status" value="1"/>
</dbReference>
<organism evidence="1 2">
    <name type="scientific">Naematelia encephala</name>
    <dbReference type="NCBI Taxonomy" id="71784"/>
    <lineage>
        <taxon>Eukaryota</taxon>
        <taxon>Fungi</taxon>
        <taxon>Dikarya</taxon>
        <taxon>Basidiomycota</taxon>
        <taxon>Agaricomycotina</taxon>
        <taxon>Tremellomycetes</taxon>
        <taxon>Tremellales</taxon>
        <taxon>Naemateliaceae</taxon>
        <taxon>Naematelia</taxon>
    </lineage>
</organism>
<proteinExistence type="predicted"/>
<accession>A0A1Y2B6Z5</accession>